<dbReference type="PROSITE" id="PS50995">
    <property type="entry name" value="HTH_MARR_2"/>
    <property type="match status" value="1"/>
</dbReference>
<dbReference type="PANTHER" id="PTHR33164:SF43">
    <property type="entry name" value="HTH-TYPE TRANSCRIPTIONAL REPRESSOR YETL"/>
    <property type="match status" value="1"/>
</dbReference>
<dbReference type="OrthoDB" id="3177763at2"/>
<sequence length="148" mass="16227">MPQNNQLLGPLIYRVSARLRAEMSMVLQQFELTLAEFVCLRVLRETPGLTNAELARIFEVTPQTMNTTLAALESAGLVHRPAKAARGRSLPCQVTAAAQRLLDDSMPAVRAAEAKVLAALDTSQRREFRRMLAAIAGQDVSPRAITSR</sequence>
<dbReference type="SMART" id="SM00347">
    <property type="entry name" value="HTH_MARR"/>
    <property type="match status" value="1"/>
</dbReference>
<dbReference type="GO" id="GO:0003700">
    <property type="term" value="F:DNA-binding transcription factor activity"/>
    <property type="evidence" value="ECO:0007669"/>
    <property type="project" value="InterPro"/>
</dbReference>
<dbReference type="Pfam" id="PF01047">
    <property type="entry name" value="MarR"/>
    <property type="match status" value="1"/>
</dbReference>
<dbReference type="RefSeq" id="WP_062660405.1">
    <property type="nucleotide sequence ID" value="NZ_BCSY01000137.1"/>
</dbReference>
<name>A0A117ICP2_MYCCR</name>
<evidence type="ECO:0000259" key="1">
    <source>
        <dbReference type="PROSITE" id="PS50995"/>
    </source>
</evidence>
<comment type="caution">
    <text evidence="2">The sequence shown here is derived from an EMBL/GenBank/DDBJ whole genome shotgun (WGS) entry which is preliminary data.</text>
</comment>
<organism evidence="2 3">
    <name type="scientific">Mycolicibacterium canariasense</name>
    <name type="common">Mycobacterium canariasense</name>
    <dbReference type="NCBI Taxonomy" id="228230"/>
    <lineage>
        <taxon>Bacteria</taxon>
        <taxon>Bacillati</taxon>
        <taxon>Actinomycetota</taxon>
        <taxon>Actinomycetes</taxon>
        <taxon>Mycobacteriales</taxon>
        <taxon>Mycobacteriaceae</taxon>
        <taxon>Mycolicibacterium</taxon>
    </lineage>
</organism>
<dbReference type="AlphaFoldDB" id="A0A117ICP2"/>
<dbReference type="InterPro" id="IPR036390">
    <property type="entry name" value="WH_DNA-bd_sf"/>
</dbReference>
<dbReference type="SUPFAM" id="SSF46785">
    <property type="entry name" value="Winged helix' DNA-binding domain"/>
    <property type="match status" value="1"/>
</dbReference>
<dbReference type="InterPro" id="IPR036388">
    <property type="entry name" value="WH-like_DNA-bd_sf"/>
</dbReference>
<dbReference type="Gene3D" id="1.10.10.10">
    <property type="entry name" value="Winged helix-like DNA-binding domain superfamily/Winged helix DNA-binding domain"/>
    <property type="match status" value="1"/>
</dbReference>
<reference evidence="3" key="2">
    <citation type="submission" date="2016-02" db="EMBL/GenBank/DDBJ databases">
        <title>Draft genome sequence of five rapidly growing Mycobacterium species.</title>
        <authorList>
            <person name="Katahira K."/>
            <person name="Gotou Y."/>
            <person name="Iida K."/>
            <person name="Ogura Y."/>
            <person name="Hayashi T."/>
        </authorList>
    </citation>
    <scope>NUCLEOTIDE SEQUENCE [LARGE SCALE GENOMIC DNA]</scope>
    <source>
        <strain evidence="3">JCM15298</strain>
    </source>
</reference>
<evidence type="ECO:0000313" key="3">
    <source>
        <dbReference type="Proteomes" id="UP000069443"/>
    </source>
</evidence>
<reference evidence="3" key="1">
    <citation type="journal article" date="2016" name="Genome Announc.">
        <title>Draft Genome Sequences of Five Rapidly Growing Mycobacterium Species, M. thermoresistibile, M. fortuitum subsp. acetamidolyticum, M. canariasense, M. brisbanense, and M. novocastrense.</title>
        <authorList>
            <person name="Katahira K."/>
            <person name="Ogura Y."/>
            <person name="Gotoh Y."/>
            <person name="Hayashi T."/>
        </authorList>
    </citation>
    <scope>NUCLEOTIDE SEQUENCE [LARGE SCALE GENOMIC DNA]</scope>
    <source>
        <strain evidence="3">JCM15298</strain>
    </source>
</reference>
<dbReference type="PANTHER" id="PTHR33164">
    <property type="entry name" value="TRANSCRIPTIONAL REGULATOR, MARR FAMILY"/>
    <property type="match status" value="1"/>
</dbReference>
<feature type="domain" description="HTH marR-type" evidence="1">
    <location>
        <begin position="5"/>
        <end position="137"/>
    </location>
</feature>
<proteinExistence type="predicted"/>
<dbReference type="InterPro" id="IPR000835">
    <property type="entry name" value="HTH_MarR-typ"/>
</dbReference>
<dbReference type="STRING" id="228230.RMCC_6747"/>
<keyword evidence="3" id="KW-1185">Reference proteome</keyword>
<dbReference type="EMBL" id="BCSY01000137">
    <property type="protein sequence ID" value="GAS99782.1"/>
    <property type="molecule type" value="Genomic_DNA"/>
</dbReference>
<dbReference type="Proteomes" id="UP000069443">
    <property type="component" value="Unassembled WGS sequence"/>
</dbReference>
<dbReference type="InterPro" id="IPR039422">
    <property type="entry name" value="MarR/SlyA-like"/>
</dbReference>
<gene>
    <name evidence="2" type="ORF">RMCC_6747</name>
</gene>
<accession>A0A117ICP2</accession>
<protein>
    <submittedName>
        <fullName evidence="2">Hypothetical transcriptional regulatory protein</fullName>
    </submittedName>
</protein>
<evidence type="ECO:0000313" key="2">
    <source>
        <dbReference type="EMBL" id="GAS99782.1"/>
    </source>
</evidence>
<dbReference type="GO" id="GO:0006950">
    <property type="term" value="P:response to stress"/>
    <property type="evidence" value="ECO:0007669"/>
    <property type="project" value="TreeGrafter"/>
</dbReference>